<dbReference type="RefSeq" id="WP_104925450.1">
    <property type="nucleotide sequence ID" value="NZ_CP019064.1"/>
</dbReference>
<reference evidence="2" key="1">
    <citation type="submission" date="2017-01" db="EMBL/GenBank/DDBJ databases">
        <title>Genome sequence of Rouxiella sp. ERMR1:05.</title>
        <authorList>
            <person name="Kumar R."/>
            <person name="Singh D."/>
            <person name="Kumar S."/>
        </authorList>
    </citation>
    <scope>NUCLEOTIDE SEQUENCE [LARGE SCALE GENOMIC DNA]</scope>
    <source>
        <strain evidence="2">ERMR1:05</strain>
        <plasmid evidence="2">unnamed2</plasmid>
    </source>
</reference>
<sequence length="89" mass="9895">MKKIGLAIALGKDANSHTRTFIEAINYSLKNFPEFKQHSLKIVNDEKSPEGGEKAAIELVEWGADVVVGHSPASVRWRLYLFIAAMRSP</sequence>
<dbReference type="KEGG" id="rox:BV494_24920"/>
<proteinExistence type="predicted"/>
<accession>A0A2L1UZ08</accession>
<evidence type="ECO:0000313" key="2">
    <source>
        <dbReference type="Proteomes" id="UP000239197"/>
    </source>
</evidence>
<name>A0A2L1UZ08_9GAMM</name>
<evidence type="ECO:0000313" key="1">
    <source>
        <dbReference type="EMBL" id="AVF38127.1"/>
    </source>
</evidence>
<protein>
    <recommendedName>
        <fullName evidence="3">Leucine-binding protein domain-containing protein</fullName>
    </recommendedName>
</protein>
<dbReference type="Proteomes" id="UP000239197">
    <property type="component" value="Plasmid unnamed2"/>
</dbReference>
<organism evidence="1 2">
    <name type="scientific">Rahnella sikkimica</name>
    <dbReference type="NCBI Taxonomy" id="1805933"/>
    <lineage>
        <taxon>Bacteria</taxon>
        <taxon>Pseudomonadati</taxon>
        <taxon>Pseudomonadota</taxon>
        <taxon>Gammaproteobacteria</taxon>
        <taxon>Enterobacterales</taxon>
        <taxon>Yersiniaceae</taxon>
        <taxon>Rahnella</taxon>
    </lineage>
</organism>
<evidence type="ECO:0008006" key="3">
    <source>
        <dbReference type="Google" id="ProtNLM"/>
    </source>
</evidence>
<keyword evidence="1" id="KW-0614">Plasmid</keyword>
<geneLocation type="plasmid" evidence="1 2">
    <name>unnamed2</name>
</geneLocation>
<keyword evidence="2" id="KW-1185">Reference proteome</keyword>
<dbReference type="EMBL" id="CP019064">
    <property type="protein sequence ID" value="AVF38127.1"/>
    <property type="molecule type" value="Genomic_DNA"/>
</dbReference>
<gene>
    <name evidence="1" type="ORF">BV494_24920</name>
</gene>
<dbReference type="AlphaFoldDB" id="A0A2L1UZ08"/>
<dbReference type="OrthoDB" id="7018110at2"/>